<evidence type="ECO:0000313" key="7">
    <source>
        <dbReference type="EMBL" id="KDQ08994.1"/>
    </source>
</evidence>
<dbReference type="SMART" id="SM00220">
    <property type="entry name" value="S_TKc"/>
    <property type="match status" value="1"/>
</dbReference>
<evidence type="ECO:0000256" key="4">
    <source>
        <dbReference type="ARBA" id="ARBA00022777"/>
    </source>
</evidence>
<keyword evidence="8" id="KW-1185">Reference proteome</keyword>
<dbReference type="InterPro" id="IPR008271">
    <property type="entry name" value="Ser/Thr_kinase_AS"/>
</dbReference>
<keyword evidence="2" id="KW-0808">Transferase</keyword>
<dbReference type="AlphaFoldDB" id="A0A067M0C9"/>
<keyword evidence="3" id="KW-0547">Nucleotide-binding</keyword>
<dbReference type="Pfam" id="PF00069">
    <property type="entry name" value="Pkinase"/>
    <property type="match status" value="1"/>
</dbReference>
<dbReference type="PANTHER" id="PTHR24345:SF91">
    <property type="entry name" value="SERINE_THREONINE-PROTEIN KINASE PLK4"/>
    <property type="match status" value="1"/>
</dbReference>
<dbReference type="EMBL" id="KL198083">
    <property type="protein sequence ID" value="KDQ08994.1"/>
    <property type="molecule type" value="Genomic_DNA"/>
</dbReference>
<dbReference type="SUPFAM" id="SSF56112">
    <property type="entry name" value="Protein kinase-like (PK-like)"/>
    <property type="match status" value="1"/>
</dbReference>
<feature type="non-terminal residue" evidence="7">
    <location>
        <position position="149"/>
    </location>
</feature>
<dbReference type="Gene3D" id="1.10.510.10">
    <property type="entry name" value="Transferase(Phosphotransferase) domain 1"/>
    <property type="match status" value="1"/>
</dbReference>
<evidence type="ECO:0000259" key="6">
    <source>
        <dbReference type="PROSITE" id="PS50011"/>
    </source>
</evidence>
<sequence length="149" mass="16680">MEEIRILGSLDHPRIIALHDSYYIPMDHTVYFTLELAGGGSIQSLIDSRRRVLLKEKHVARILTEVLQGFEYIHSRGVIHRDIKPANILLTTDGHVKIADFGLACTLASPTSKATDEYGTRDFKAPEMVRGVPYGVEVDIYSLGVTTER</sequence>
<keyword evidence="4" id="KW-0418">Kinase</keyword>
<keyword evidence="1" id="KW-0723">Serine/threonine-protein kinase</keyword>
<dbReference type="PANTHER" id="PTHR24345">
    <property type="entry name" value="SERINE/THREONINE-PROTEIN KINASE PLK"/>
    <property type="match status" value="1"/>
</dbReference>
<dbReference type="STRING" id="930990.A0A067M0C9"/>
<name>A0A067M0C9_BOTB1</name>
<dbReference type="InterPro" id="IPR000719">
    <property type="entry name" value="Prot_kinase_dom"/>
</dbReference>
<protein>
    <recommendedName>
        <fullName evidence="6">Protein kinase domain-containing protein</fullName>
    </recommendedName>
</protein>
<proteinExistence type="predicted"/>
<evidence type="ECO:0000256" key="3">
    <source>
        <dbReference type="ARBA" id="ARBA00022741"/>
    </source>
</evidence>
<dbReference type="PROSITE" id="PS50011">
    <property type="entry name" value="PROTEIN_KINASE_DOM"/>
    <property type="match status" value="1"/>
</dbReference>
<accession>A0A067M0C9</accession>
<dbReference type="Proteomes" id="UP000027195">
    <property type="component" value="Unassembled WGS sequence"/>
</dbReference>
<dbReference type="InterPro" id="IPR011009">
    <property type="entry name" value="Kinase-like_dom_sf"/>
</dbReference>
<dbReference type="GO" id="GO:0005524">
    <property type="term" value="F:ATP binding"/>
    <property type="evidence" value="ECO:0007669"/>
    <property type="project" value="UniProtKB-KW"/>
</dbReference>
<evidence type="ECO:0000313" key="8">
    <source>
        <dbReference type="Proteomes" id="UP000027195"/>
    </source>
</evidence>
<keyword evidence="5" id="KW-0067">ATP-binding</keyword>
<dbReference type="PROSITE" id="PS00108">
    <property type="entry name" value="PROTEIN_KINASE_ST"/>
    <property type="match status" value="1"/>
</dbReference>
<organism evidence="7 8">
    <name type="scientific">Botryobasidium botryosum (strain FD-172 SS1)</name>
    <dbReference type="NCBI Taxonomy" id="930990"/>
    <lineage>
        <taxon>Eukaryota</taxon>
        <taxon>Fungi</taxon>
        <taxon>Dikarya</taxon>
        <taxon>Basidiomycota</taxon>
        <taxon>Agaricomycotina</taxon>
        <taxon>Agaricomycetes</taxon>
        <taxon>Cantharellales</taxon>
        <taxon>Botryobasidiaceae</taxon>
        <taxon>Botryobasidium</taxon>
    </lineage>
</organism>
<dbReference type="GO" id="GO:0004674">
    <property type="term" value="F:protein serine/threonine kinase activity"/>
    <property type="evidence" value="ECO:0007669"/>
    <property type="project" value="UniProtKB-KW"/>
</dbReference>
<evidence type="ECO:0000256" key="2">
    <source>
        <dbReference type="ARBA" id="ARBA00022679"/>
    </source>
</evidence>
<evidence type="ECO:0000256" key="1">
    <source>
        <dbReference type="ARBA" id="ARBA00022527"/>
    </source>
</evidence>
<evidence type="ECO:0000256" key="5">
    <source>
        <dbReference type="ARBA" id="ARBA00022840"/>
    </source>
</evidence>
<gene>
    <name evidence="7" type="ORF">BOTBODRAFT_138190</name>
</gene>
<reference evidence="8" key="1">
    <citation type="journal article" date="2014" name="Proc. Natl. Acad. Sci. U.S.A.">
        <title>Extensive sampling of basidiomycete genomes demonstrates inadequacy of the white-rot/brown-rot paradigm for wood decay fungi.</title>
        <authorList>
            <person name="Riley R."/>
            <person name="Salamov A.A."/>
            <person name="Brown D.W."/>
            <person name="Nagy L.G."/>
            <person name="Floudas D."/>
            <person name="Held B.W."/>
            <person name="Levasseur A."/>
            <person name="Lombard V."/>
            <person name="Morin E."/>
            <person name="Otillar R."/>
            <person name="Lindquist E.A."/>
            <person name="Sun H."/>
            <person name="LaButti K.M."/>
            <person name="Schmutz J."/>
            <person name="Jabbour D."/>
            <person name="Luo H."/>
            <person name="Baker S.E."/>
            <person name="Pisabarro A.G."/>
            <person name="Walton J.D."/>
            <person name="Blanchette R.A."/>
            <person name="Henrissat B."/>
            <person name="Martin F."/>
            <person name="Cullen D."/>
            <person name="Hibbett D.S."/>
            <person name="Grigoriev I.V."/>
        </authorList>
    </citation>
    <scope>NUCLEOTIDE SEQUENCE [LARGE SCALE GENOMIC DNA]</scope>
    <source>
        <strain evidence="8">FD-172 SS1</strain>
    </source>
</reference>
<dbReference type="OrthoDB" id="4062651at2759"/>
<dbReference type="HOGENOM" id="CLU_000288_63_23_1"/>
<dbReference type="GO" id="GO:0005634">
    <property type="term" value="C:nucleus"/>
    <property type="evidence" value="ECO:0007669"/>
    <property type="project" value="TreeGrafter"/>
</dbReference>
<dbReference type="InParanoid" id="A0A067M0C9"/>
<feature type="domain" description="Protein kinase" evidence="6">
    <location>
        <begin position="1"/>
        <end position="149"/>
    </location>
</feature>